<reference evidence="2" key="1">
    <citation type="submission" date="2023-10" db="EMBL/GenBank/DDBJ databases">
        <title>Genome assembly of Pristionchus species.</title>
        <authorList>
            <person name="Yoshida K."/>
            <person name="Sommer R.J."/>
        </authorList>
    </citation>
    <scope>NUCLEOTIDE SEQUENCE</scope>
    <source>
        <strain evidence="2">RS0144</strain>
    </source>
</reference>
<dbReference type="Pfam" id="PF00024">
    <property type="entry name" value="PAN_1"/>
    <property type="match status" value="1"/>
</dbReference>
<dbReference type="AlphaFoldDB" id="A0AAV5U3U1"/>
<evidence type="ECO:0000313" key="3">
    <source>
        <dbReference type="Proteomes" id="UP001432027"/>
    </source>
</evidence>
<evidence type="ECO:0000313" key="2">
    <source>
        <dbReference type="EMBL" id="GMT01546.1"/>
    </source>
</evidence>
<dbReference type="Gene3D" id="3.50.4.10">
    <property type="entry name" value="Hepatocyte Growth Factor"/>
    <property type="match status" value="1"/>
</dbReference>
<dbReference type="PROSITE" id="PS50948">
    <property type="entry name" value="PAN"/>
    <property type="match status" value="1"/>
</dbReference>
<dbReference type="Proteomes" id="UP001432027">
    <property type="component" value="Unassembled WGS sequence"/>
</dbReference>
<dbReference type="EMBL" id="BTSX01000005">
    <property type="protein sequence ID" value="GMT01546.1"/>
    <property type="molecule type" value="Genomic_DNA"/>
</dbReference>
<evidence type="ECO:0000259" key="1">
    <source>
        <dbReference type="PROSITE" id="PS50948"/>
    </source>
</evidence>
<dbReference type="PANTHER" id="PTHR47327">
    <property type="entry name" value="FI18240P1-RELATED"/>
    <property type="match status" value="1"/>
</dbReference>
<dbReference type="SUPFAM" id="SSF57414">
    <property type="entry name" value="Hairpin loop containing domain-like"/>
    <property type="match status" value="1"/>
</dbReference>
<protein>
    <recommendedName>
        <fullName evidence="1">Apple domain-containing protein</fullName>
    </recommendedName>
</protein>
<gene>
    <name evidence="2" type="ORF">PENTCL1PPCAC_23720</name>
</gene>
<sequence length="117" mass="13544">TNIPLHSTDNSTDSDSSDTIYPCTTTFSFVRVPQMILYGLTAFPDVHNVSECQERCAKPSIDLQTRHFVCNSIYYNYDTNQCRLNSESRESKPDLFKNARDEQKIDYFDIIRTVICE</sequence>
<comment type="caution">
    <text evidence="2">The sequence shown here is derived from an EMBL/GenBank/DDBJ whole genome shotgun (WGS) entry which is preliminary data.</text>
</comment>
<dbReference type="InterPro" id="IPR052774">
    <property type="entry name" value="Celegans_DevNeuronal_Protein"/>
</dbReference>
<feature type="non-terminal residue" evidence="2">
    <location>
        <position position="1"/>
    </location>
</feature>
<organism evidence="2 3">
    <name type="scientific">Pristionchus entomophagus</name>
    <dbReference type="NCBI Taxonomy" id="358040"/>
    <lineage>
        <taxon>Eukaryota</taxon>
        <taxon>Metazoa</taxon>
        <taxon>Ecdysozoa</taxon>
        <taxon>Nematoda</taxon>
        <taxon>Chromadorea</taxon>
        <taxon>Rhabditida</taxon>
        <taxon>Rhabditina</taxon>
        <taxon>Diplogasteromorpha</taxon>
        <taxon>Diplogasteroidea</taxon>
        <taxon>Neodiplogasteridae</taxon>
        <taxon>Pristionchus</taxon>
    </lineage>
</organism>
<dbReference type="PANTHER" id="PTHR47327:SF4">
    <property type="entry name" value="APPLE DOMAIN-CONTAINING PROTEIN-RELATED"/>
    <property type="match status" value="1"/>
</dbReference>
<keyword evidence="3" id="KW-1185">Reference proteome</keyword>
<dbReference type="SMART" id="SM00473">
    <property type="entry name" value="PAN_AP"/>
    <property type="match status" value="1"/>
</dbReference>
<proteinExistence type="predicted"/>
<dbReference type="CDD" id="cd01099">
    <property type="entry name" value="PAN_AP_HGF"/>
    <property type="match status" value="1"/>
</dbReference>
<accession>A0AAV5U3U1</accession>
<name>A0AAV5U3U1_9BILA</name>
<dbReference type="InterPro" id="IPR003609">
    <property type="entry name" value="Pan_app"/>
</dbReference>
<feature type="domain" description="Apple" evidence="1">
    <location>
        <begin position="23"/>
        <end position="112"/>
    </location>
</feature>
<dbReference type="GO" id="GO:0009653">
    <property type="term" value="P:anatomical structure morphogenesis"/>
    <property type="evidence" value="ECO:0007669"/>
    <property type="project" value="TreeGrafter"/>
</dbReference>